<proteinExistence type="predicted"/>
<dbReference type="Proteomes" id="UP000076925">
    <property type="component" value="Unassembled WGS sequence"/>
</dbReference>
<feature type="region of interest" description="Disordered" evidence="1">
    <location>
        <begin position="1"/>
        <end position="35"/>
    </location>
</feature>
<comment type="caution">
    <text evidence="2">The sequence shown here is derived from an EMBL/GenBank/DDBJ whole genome shotgun (WGS) entry which is preliminary data.</text>
</comment>
<evidence type="ECO:0000313" key="3">
    <source>
        <dbReference type="Proteomes" id="UP000076925"/>
    </source>
</evidence>
<protein>
    <submittedName>
        <fullName evidence="2">Uncharacterized protein</fullName>
    </submittedName>
</protein>
<organism evidence="2 3">
    <name type="scientific">Scytonema hofmannii PCC 7110</name>
    <dbReference type="NCBI Taxonomy" id="128403"/>
    <lineage>
        <taxon>Bacteria</taxon>
        <taxon>Bacillati</taxon>
        <taxon>Cyanobacteriota</taxon>
        <taxon>Cyanophyceae</taxon>
        <taxon>Nostocales</taxon>
        <taxon>Scytonemataceae</taxon>
        <taxon>Scytonema</taxon>
    </lineage>
</organism>
<accession>A0A139WSK5</accession>
<name>A0A139WSK5_9CYAN</name>
<dbReference type="EMBL" id="ANNX02000051">
    <property type="protein sequence ID" value="KYC35425.1"/>
    <property type="molecule type" value="Genomic_DNA"/>
</dbReference>
<evidence type="ECO:0000313" key="2">
    <source>
        <dbReference type="EMBL" id="KYC35425.1"/>
    </source>
</evidence>
<dbReference type="STRING" id="128403.WA1_06255"/>
<keyword evidence="3" id="KW-1185">Reference proteome</keyword>
<dbReference type="AlphaFoldDB" id="A0A139WSK5"/>
<reference evidence="2 3" key="1">
    <citation type="journal article" date="2013" name="Genome Biol. Evol.">
        <title>Genomes of Stigonematalean cyanobacteria (subsection V) and the evolution of oxygenic photosynthesis from prokaryotes to plastids.</title>
        <authorList>
            <person name="Dagan T."/>
            <person name="Roettger M."/>
            <person name="Stucken K."/>
            <person name="Landan G."/>
            <person name="Koch R."/>
            <person name="Major P."/>
            <person name="Gould S.B."/>
            <person name="Goremykin V.V."/>
            <person name="Rippka R."/>
            <person name="Tandeau de Marsac N."/>
            <person name="Gugger M."/>
            <person name="Lockhart P.J."/>
            <person name="Allen J.F."/>
            <person name="Brune I."/>
            <person name="Maus I."/>
            <person name="Puhler A."/>
            <person name="Martin W.F."/>
        </authorList>
    </citation>
    <scope>NUCLEOTIDE SEQUENCE [LARGE SCALE GENOMIC DNA]</scope>
    <source>
        <strain evidence="2 3">PCC 7110</strain>
    </source>
</reference>
<evidence type="ECO:0000256" key="1">
    <source>
        <dbReference type="SAM" id="MobiDB-lite"/>
    </source>
</evidence>
<gene>
    <name evidence="2" type="ORF">WA1_06255</name>
</gene>
<sequence length="93" mass="10399">MSASRGFARPKSALPHFALARHTLPPTHPSHRPGRRLAEMNPQAIRIFHHLDDVGFTPQLELPAVTIGLIRKFLPLLEKHVTNQSVDIDMLPA</sequence>